<evidence type="ECO:0000256" key="2">
    <source>
        <dbReference type="ARBA" id="ARBA00005983"/>
    </source>
</evidence>
<evidence type="ECO:0000259" key="9">
    <source>
        <dbReference type="PROSITE" id="PS50146"/>
    </source>
</evidence>
<evidence type="ECO:0000256" key="4">
    <source>
        <dbReference type="ARBA" id="ARBA00022723"/>
    </source>
</evidence>
<keyword evidence="8" id="KW-1208">Phospholipid metabolism</keyword>
<dbReference type="NCBIfam" id="TIGR00147">
    <property type="entry name" value="YegS/Rv2252/BmrU family lipid kinase"/>
    <property type="match status" value="1"/>
</dbReference>
<dbReference type="InterPro" id="IPR016064">
    <property type="entry name" value="NAD/diacylglycerol_kinase_sf"/>
</dbReference>
<dbReference type="GO" id="GO:0046872">
    <property type="term" value="F:metal ion binding"/>
    <property type="evidence" value="ECO:0007669"/>
    <property type="project" value="UniProtKB-KW"/>
</dbReference>
<dbReference type="GO" id="GO:0008654">
    <property type="term" value="P:phospholipid biosynthetic process"/>
    <property type="evidence" value="ECO:0007669"/>
    <property type="project" value="UniProtKB-KW"/>
</dbReference>
<dbReference type="SUPFAM" id="SSF111331">
    <property type="entry name" value="NAD kinase/diacylglycerol kinase-like"/>
    <property type="match status" value="1"/>
</dbReference>
<dbReference type="SMART" id="SM00046">
    <property type="entry name" value="DAGKc"/>
    <property type="match status" value="1"/>
</dbReference>
<keyword evidence="4" id="KW-0479">Metal-binding</keyword>
<dbReference type="Pfam" id="PF00781">
    <property type="entry name" value="DAGK_cat"/>
    <property type="match status" value="1"/>
</dbReference>
<dbReference type="GO" id="GO:0005886">
    <property type="term" value="C:plasma membrane"/>
    <property type="evidence" value="ECO:0007669"/>
    <property type="project" value="TreeGrafter"/>
</dbReference>
<dbReference type="PANTHER" id="PTHR12358">
    <property type="entry name" value="SPHINGOSINE KINASE"/>
    <property type="match status" value="1"/>
</dbReference>
<dbReference type="PROSITE" id="PS50146">
    <property type="entry name" value="DAGK"/>
    <property type="match status" value="1"/>
</dbReference>
<evidence type="ECO:0000256" key="8">
    <source>
        <dbReference type="ARBA" id="ARBA00023264"/>
    </source>
</evidence>
<protein>
    <recommendedName>
        <fullName evidence="9">DAGKc domain-containing protein</fullName>
    </recommendedName>
</protein>
<dbReference type="InterPro" id="IPR050187">
    <property type="entry name" value="Lipid_Phosphate_FormReg"/>
</dbReference>
<evidence type="ECO:0000256" key="3">
    <source>
        <dbReference type="ARBA" id="ARBA00022516"/>
    </source>
</evidence>
<accession>A0A223AS59</accession>
<evidence type="ECO:0000313" key="10">
    <source>
        <dbReference type="EMBL" id="ASS37794.1"/>
    </source>
</evidence>
<dbReference type="InterPro" id="IPR017438">
    <property type="entry name" value="ATP-NAD_kinase_N"/>
</dbReference>
<keyword evidence="5" id="KW-0460">Magnesium</keyword>
<comment type="similarity">
    <text evidence="2">Belongs to the diacylglycerol/lipid kinase family.</text>
</comment>
<keyword evidence="11" id="KW-1185">Reference proteome</keyword>
<dbReference type="RefSeq" id="WP_094234025.1">
    <property type="nucleotide sequence ID" value="NZ_CP016199.1"/>
</dbReference>
<dbReference type="GO" id="GO:0005524">
    <property type="term" value="F:ATP binding"/>
    <property type="evidence" value="ECO:0007669"/>
    <property type="project" value="InterPro"/>
</dbReference>
<reference evidence="11" key="1">
    <citation type="submission" date="2016-05" db="EMBL/GenBank/DDBJ databases">
        <authorList>
            <person name="Holder M.E."/>
            <person name="Ajami N.J."/>
            <person name="Petrosino J.F."/>
        </authorList>
    </citation>
    <scope>NUCLEOTIDE SEQUENCE [LARGE SCALE GENOMIC DNA]</scope>
    <source>
        <strain evidence="11">ATCC 700696</strain>
    </source>
</reference>
<dbReference type="GO" id="GO:0004143">
    <property type="term" value="F:ATP-dependent diacylglycerol kinase activity"/>
    <property type="evidence" value="ECO:0007669"/>
    <property type="project" value="TreeGrafter"/>
</dbReference>
<name>A0A223AS59_9FIRM</name>
<organism evidence="10 11">
    <name type="scientific">Mogibacterium pumilum</name>
    <dbReference type="NCBI Taxonomy" id="86332"/>
    <lineage>
        <taxon>Bacteria</taxon>
        <taxon>Bacillati</taxon>
        <taxon>Bacillota</taxon>
        <taxon>Clostridia</taxon>
        <taxon>Peptostreptococcales</taxon>
        <taxon>Anaerovoracaceae</taxon>
        <taxon>Mogibacterium</taxon>
    </lineage>
</organism>
<evidence type="ECO:0000313" key="11">
    <source>
        <dbReference type="Proteomes" id="UP000214689"/>
    </source>
</evidence>
<dbReference type="PANTHER" id="PTHR12358:SF106">
    <property type="entry name" value="LIPID KINASE YEGS"/>
    <property type="match status" value="1"/>
</dbReference>
<dbReference type="Gene3D" id="2.60.200.40">
    <property type="match status" value="1"/>
</dbReference>
<dbReference type="InterPro" id="IPR005218">
    <property type="entry name" value="Diacylglycerol/lipid_kinase"/>
</dbReference>
<keyword evidence="3" id="KW-0444">Lipid biosynthesis</keyword>
<dbReference type="Proteomes" id="UP000214689">
    <property type="component" value="Chromosome"/>
</dbReference>
<keyword evidence="7" id="KW-0594">Phospholipid biosynthesis</keyword>
<evidence type="ECO:0000256" key="1">
    <source>
        <dbReference type="ARBA" id="ARBA00001946"/>
    </source>
</evidence>
<dbReference type="InterPro" id="IPR001206">
    <property type="entry name" value="Diacylglycerol_kinase_cat_dom"/>
</dbReference>
<proteinExistence type="inferred from homology"/>
<dbReference type="EMBL" id="CP016199">
    <property type="protein sequence ID" value="ASS37794.1"/>
    <property type="molecule type" value="Genomic_DNA"/>
</dbReference>
<sequence>MEELKNIETNIEATTKRKKLLFILNPRAGTMQASKHLSEILQIFSDSGYLTTVLTTTKSGDARDFAIQYANEYDIIACAGGDGTYNEMIDGVISVGAKCKIGYIPAGSTNDFGASIGLSKNTIEAANAIAHGEAITLDVGSFNGQHFSYVASFGAFTSASYSVPQNLKNILGHTAYVLQGIKDIVSIKAQHVKVITDEGMPSERVIEDDLVFGAVCNATSVGGVLKLDSFRVDMNDGLMEILLIKSPKNLLDVNSIAMSLLANDLDTKDIAFYSAKTVRFEMDPEVPWTLDGEYKEGASDIKIETVVDAVNILV</sequence>
<gene>
    <name evidence="10" type="ORF">AXF17_04570</name>
</gene>
<dbReference type="Gene3D" id="3.40.50.10330">
    <property type="entry name" value="Probable inorganic polyphosphate/atp-NAD kinase, domain 1"/>
    <property type="match status" value="1"/>
</dbReference>
<evidence type="ECO:0000256" key="7">
    <source>
        <dbReference type="ARBA" id="ARBA00023209"/>
    </source>
</evidence>
<dbReference type="AlphaFoldDB" id="A0A223AS59"/>
<keyword evidence="6" id="KW-0443">Lipid metabolism</keyword>
<comment type="cofactor">
    <cofactor evidence="1">
        <name>Mg(2+)</name>
        <dbReference type="ChEBI" id="CHEBI:18420"/>
    </cofactor>
</comment>
<evidence type="ECO:0000256" key="5">
    <source>
        <dbReference type="ARBA" id="ARBA00022842"/>
    </source>
</evidence>
<feature type="domain" description="DAGKc" evidence="9">
    <location>
        <begin position="15"/>
        <end position="146"/>
    </location>
</feature>
<dbReference type="OrthoDB" id="142078at2"/>
<evidence type="ECO:0000256" key="6">
    <source>
        <dbReference type="ARBA" id="ARBA00023098"/>
    </source>
</evidence>